<dbReference type="Pfam" id="PF00696">
    <property type="entry name" value="AA_kinase"/>
    <property type="match status" value="1"/>
</dbReference>
<comment type="caution">
    <text evidence="6">The sequence shown here is derived from an EMBL/GenBank/DDBJ whole genome shotgun (WGS) entry which is preliminary data.</text>
</comment>
<dbReference type="InterPro" id="IPR001048">
    <property type="entry name" value="Asp/Glu/Uridylate_kinase"/>
</dbReference>
<dbReference type="SUPFAM" id="SSF53633">
    <property type="entry name" value="Carbamate kinase-like"/>
    <property type="match status" value="1"/>
</dbReference>
<evidence type="ECO:0000313" key="7">
    <source>
        <dbReference type="Proteomes" id="UP001456513"/>
    </source>
</evidence>
<dbReference type="Gene3D" id="3.40.1160.10">
    <property type="entry name" value="Acetylglutamate kinase-like"/>
    <property type="match status" value="1"/>
</dbReference>
<keyword evidence="2 4" id="KW-0808">Transferase</keyword>
<comment type="similarity">
    <text evidence="1 4">Belongs to the carbamate kinase family.</text>
</comment>
<dbReference type="InterPro" id="IPR003964">
    <property type="entry name" value="Carb_kinase"/>
</dbReference>
<dbReference type="CDD" id="cd04235">
    <property type="entry name" value="AAK_CK"/>
    <property type="match status" value="1"/>
</dbReference>
<gene>
    <name evidence="6" type="ORF">AABD04_21715</name>
</gene>
<dbReference type="PANTHER" id="PTHR30409:SF1">
    <property type="entry name" value="CARBAMATE KINASE-RELATED"/>
    <property type="match status" value="1"/>
</dbReference>
<evidence type="ECO:0000256" key="3">
    <source>
        <dbReference type="ARBA" id="ARBA00022777"/>
    </source>
</evidence>
<dbReference type="PROSITE" id="PS51257">
    <property type="entry name" value="PROKAR_LIPOPROTEIN"/>
    <property type="match status" value="1"/>
</dbReference>
<evidence type="ECO:0000313" key="6">
    <source>
        <dbReference type="EMBL" id="MEK8073467.1"/>
    </source>
</evidence>
<keyword evidence="3 4" id="KW-0418">Kinase</keyword>
<feature type="domain" description="Aspartate/glutamate/uridylate kinase" evidence="5">
    <location>
        <begin position="1"/>
        <end position="279"/>
    </location>
</feature>
<proteinExistence type="inferred from homology"/>
<dbReference type="EMBL" id="JBBPCN010000001">
    <property type="protein sequence ID" value="MEK8073467.1"/>
    <property type="molecule type" value="Genomic_DNA"/>
</dbReference>
<accession>A0ABU9D3T6</accession>
<reference evidence="6 7" key="1">
    <citation type="submission" date="2024-03" db="EMBL/GenBank/DDBJ databases">
        <title>Rhodococcus navarretei sp. nov. and Pseudarthrobacter quantumdoti sp. nov., two new species with the ability to biosynthesize Quantum Dots isolated from soil samples at Union Glacier, Antarctica.</title>
        <authorList>
            <person name="Vargas M."/>
        </authorList>
    </citation>
    <scope>NUCLEOTIDE SEQUENCE [LARGE SCALE GENOMIC DNA]</scope>
    <source>
        <strain evidence="6 7">EXRC-4A-4</strain>
    </source>
</reference>
<evidence type="ECO:0000256" key="2">
    <source>
        <dbReference type="ARBA" id="ARBA00022679"/>
    </source>
</evidence>
<evidence type="ECO:0000256" key="4">
    <source>
        <dbReference type="PIRNR" id="PIRNR000723"/>
    </source>
</evidence>
<evidence type="ECO:0000259" key="5">
    <source>
        <dbReference type="Pfam" id="PF00696"/>
    </source>
</evidence>
<dbReference type="Proteomes" id="UP001456513">
    <property type="component" value="Unassembled WGS sequence"/>
</dbReference>
<dbReference type="PRINTS" id="PR01469">
    <property type="entry name" value="CARBMTKINASE"/>
</dbReference>
<keyword evidence="7" id="KW-1185">Reference proteome</keyword>
<dbReference type="PIRSF" id="PIRSF000723">
    <property type="entry name" value="Carbamate_kin"/>
    <property type="match status" value="1"/>
</dbReference>
<dbReference type="RefSeq" id="WP_341442424.1">
    <property type="nucleotide sequence ID" value="NZ_JBBPCN010000001.1"/>
</dbReference>
<evidence type="ECO:0000256" key="1">
    <source>
        <dbReference type="ARBA" id="ARBA00011066"/>
    </source>
</evidence>
<dbReference type="GO" id="GO:0008804">
    <property type="term" value="F:carbamate kinase activity"/>
    <property type="evidence" value="ECO:0007669"/>
    <property type="project" value="UniProtKB-EC"/>
</dbReference>
<protein>
    <recommendedName>
        <fullName evidence="4">Carbamate kinase</fullName>
    </recommendedName>
</protein>
<dbReference type="PANTHER" id="PTHR30409">
    <property type="entry name" value="CARBAMATE KINASE"/>
    <property type="match status" value="1"/>
</dbReference>
<organism evidence="6 7">
    <name type="scientific">Rhodococcus navarretei</name>
    <dbReference type="NCBI Taxonomy" id="3128981"/>
    <lineage>
        <taxon>Bacteria</taxon>
        <taxon>Bacillati</taxon>
        <taxon>Actinomycetota</taxon>
        <taxon>Actinomycetes</taxon>
        <taxon>Mycobacteriales</taxon>
        <taxon>Nocardiaceae</taxon>
        <taxon>Rhodococcus</taxon>
    </lineage>
</organism>
<sequence>MRIVIAVGGNALLGCDERSDTAGLLAHVRSAAIALAPIVREHEVVICFGNGPQVGPLERESSSHAALVSPYPLDAVGAQSQGMIGYWLSQALRNAGIVKPIVNLTTQVLVDPDDVAFSDPTTFVGAVCTESDARSAVDQHGWSIAPDGTGWRRTVPSPSPIRVIEQDSITRLVQAGSIVLCAGGGGVPVVEAASGQLDGVDAVIDKDLTAALIALDCAADRLLILTDVPAVVDHFGTAQAEPLGTVYVDELDPAAFAAGSMSPKVQACSTFAWASGHSASVGALDDAQNVLDGISGTRILDRRADDIAAGRRAI</sequence>
<name>A0ABU9D3T6_9NOCA</name>
<dbReference type="InterPro" id="IPR036393">
    <property type="entry name" value="AceGlu_kinase-like_sf"/>
</dbReference>